<dbReference type="Gene3D" id="3.40.50.1820">
    <property type="entry name" value="alpha/beta hydrolase"/>
    <property type="match status" value="1"/>
</dbReference>
<reference evidence="2" key="1">
    <citation type="submission" date="2020-09" db="EMBL/GenBank/DDBJ databases">
        <authorList>
            <person name="Kittiwongwattana C."/>
        </authorList>
    </citation>
    <scope>NUCLEOTIDE SEQUENCE</scope>
    <source>
        <strain evidence="2">1303</strain>
    </source>
</reference>
<dbReference type="InterPro" id="IPR029058">
    <property type="entry name" value="AB_hydrolase_fold"/>
</dbReference>
<dbReference type="GO" id="GO:0016787">
    <property type="term" value="F:hydrolase activity"/>
    <property type="evidence" value="ECO:0007669"/>
    <property type="project" value="UniProtKB-KW"/>
</dbReference>
<accession>A0ABX6LJ95</accession>
<protein>
    <submittedName>
        <fullName evidence="2">Alpha/beta hydrolase</fullName>
    </submittedName>
</protein>
<evidence type="ECO:0000259" key="1">
    <source>
        <dbReference type="Pfam" id="PF12697"/>
    </source>
</evidence>
<dbReference type="PRINTS" id="PR00111">
    <property type="entry name" value="ABHYDROLASE"/>
</dbReference>
<dbReference type="PANTHER" id="PTHR43689:SF8">
    <property type="entry name" value="ALPHA_BETA-HYDROLASES SUPERFAMILY PROTEIN"/>
    <property type="match status" value="1"/>
</dbReference>
<evidence type="ECO:0000313" key="2">
    <source>
        <dbReference type="EMBL" id="QJB40197.1"/>
    </source>
</evidence>
<sequence length="288" mass="32425">MLTRAENNAGKQSTAWDLSGIYDFRGQQVRYGKTGKGSPLVFIHGTPFSSVVWRRIAPYIATEREVFYFDLLGYGKSDMKEGDVSLGVQNELFTELMDHWSIDRPDVVAHDFGGTTALRAHILNEREYRSLTLIDPVAIGPSGSPFVQQARPHEKVFAGLPAYIHQAILRAYIAGAVHRSLSEEEMMLYMEPWLGDTGQAAFYRQIAQMSDRFTDDIENRFKEVRCPVNILWGEEDQWIPSARGRLLAERIPGASLHIVPNASHLVQEDAPEAIVAAILHFLKREVPS</sequence>
<dbReference type="InterPro" id="IPR000073">
    <property type="entry name" value="AB_hydrolase_1"/>
</dbReference>
<name>A0ABX6LJ95_9BACT</name>
<dbReference type="EMBL" id="CP051204">
    <property type="protein sequence ID" value="QJB40197.1"/>
    <property type="molecule type" value="Genomic_DNA"/>
</dbReference>
<keyword evidence="3" id="KW-1185">Reference proteome</keyword>
<dbReference type="Proteomes" id="UP000503144">
    <property type="component" value="Chromosome"/>
</dbReference>
<keyword evidence="2" id="KW-0378">Hydrolase</keyword>
<dbReference type="PANTHER" id="PTHR43689">
    <property type="entry name" value="HYDROLASE"/>
    <property type="match status" value="1"/>
</dbReference>
<evidence type="ECO:0000313" key="3">
    <source>
        <dbReference type="Proteomes" id="UP000503144"/>
    </source>
</evidence>
<organism evidence="2 3">
    <name type="scientific">Chitinophaga oryzae</name>
    <dbReference type="NCBI Taxonomy" id="2725414"/>
    <lineage>
        <taxon>Bacteria</taxon>
        <taxon>Pseudomonadati</taxon>
        <taxon>Bacteroidota</taxon>
        <taxon>Chitinophagia</taxon>
        <taxon>Chitinophagales</taxon>
        <taxon>Chitinophagaceae</taxon>
        <taxon>Chitinophaga</taxon>
    </lineage>
</organism>
<dbReference type="RefSeq" id="WP_168861493.1">
    <property type="nucleotide sequence ID" value="NZ_CP051204.2"/>
</dbReference>
<gene>
    <name evidence="2" type="ORF">HF324_20970</name>
</gene>
<feature type="domain" description="AB hydrolase-1" evidence="1">
    <location>
        <begin position="40"/>
        <end position="277"/>
    </location>
</feature>
<dbReference type="SUPFAM" id="SSF53474">
    <property type="entry name" value="alpha/beta-Hydrolases"/>
    <property type="match status" value="1"/>
</dbReference>
<proteinExistence type="predicted"/>
<dbReference type="Pfam" id="PF12697">
    <property type="entry name" value="Abhydrolase_6"/>
    <property type="match status" value="1"/>
</dbReference>